<dbReference type="GO" id="GO:0004714">
    <property type="term" value="F:transmembrane receptor protein tyrosine kinase activity"/>
    <property type="evidence" value="ECO:0007669"/>
    <property type="project" value="UniProtKB-EC"/>
</dbReference>
<evidence type="ECO:0000256" key="16">
    <source>
        <dbReference type="ARBA" id="ARBA00023326"/>
    </source>
</evidence>
<evidence type="ECO:0000256" key="5">
    <source>
        <dbReference type="ARBA" id="ARBA00012601"/>
    </source>
</evidence>
<dbReference type="AlphaFoldDB" id="A0A1W0X6X5"/>
<evidence type="ECO:0000256" key="12">
    <source>
        <dbReference type="ARBA" id="ARBA00023136"/>
    </source>
</evidence>
<evidence type="ECO:0000256" key="9">
    <source>
        <dbReference type="ARBA" id="ARBA00022801"/>
    </source>
</evidence>
<evidence type="ECO:0000256" key="10">
    <source>
        <dbReference type="ARBA" id="ARBA00022840"/>
    </source>
</evidence>
<keyword evidence="22" id="KW-0732">Signal</keyword>
<comment type="catalytic activity">
    <reaction evidence="1 18">
        <text>Endohydrolysis of (1-&gt;4)-beta-D-glucosidic linkages in cellulose, lichenin and cereal beta-D-glucans.</text>
        <dbReference type="EC" id="3.2.1.4"/>
    </reaction>
</comment>
<feature type="transmembrane region" description="Helical" evidence="21">
    <location>
        <begin position="366"/>
        <end position="389"/>
    </location>
</feature>
<feature type="region of interest" description="Disordered" evidence="20">
    <location>
        <begin position="542"/>
        <end position="561"/>
    </location>
</feature>
<dbReference type="SUPFAM" id="SSF56112">
    <property type="entry name" value="Protein kinase-like (PK-like)"/>
    <property type="match status" value="1"/>
</dbReference>
<dbReference type="InterPro" id="IPR036908">
    <property type="entry name" value="RlpA-like_sf"/>
</dbReference>
<keyword evidence="12 21" id="KW-0472">Membrane</keyword>
<dbReference type="Gene3D" id="3.50.4.10">
    <property type="entry name" value="Hepatocyte Growth Factor"/>
    <property type="match status" value="1"/>
</dbReference>
<dbReference type="PRINTS" id="PR00109">
    <property type="entry name" value="TYRKINASE"/>
</dbReference>
<sequence length="800" mass="88298">MSHRQWAIFPKLLRRLSPCSIIFLVLLQQLRPSYGQVNWNGNNWALGCQFEGNNLTQDQSTSAQCGGQCAGTPRCTHFTHQNGTCFMKQGTISRSDAVPSPDPNSVCGVNGIPEDVPTTFSPKTSVKVTELQTASTTRYWDCCKPSCGWPEKAVVTNPVQTCLRDGTTKLTDSNAKSGCAHDGPGEAFTCTNTVPWVINDRLAYGFAAAKIVGLDEGDWCCACYKLDFADGPAVGKSMVVQVTNTGYSNSSNFNLQIPGGGVGSENGCGRQWAVNTSSWGQVYGGLDSRDKCEVLPVVLRKGCYFRFDWLEGANNPSVHFAKVPCPTELEEISQCRRTEFGGKMSVNSTVVVQPATPETLGRTNRIAVIAGVTVSVGILLLVIVASLLVRRRWNAHRKMEKRHSAALALQHSYEIRRSSKPNFLCSHPVVAQYADLLDVPPENLDISETILGKGEFGIVYKAVAHQLPTVRKLDVVVAVKVLLDDSDLHKANLFAEEFRVMLKAGRHVNIVNILGIVQHGKPLLVLEYCEFGSLRSFVRNHRPGRSTSAGDEHRLPESGDDQVPLTALPLPVLSTIDLVRFSHQIASGMEYLSSRSIIHRDLAARNVLLAQNKIIKISDFGLAKHGAESYTASNHFVALPILWMPPEAIITRGFSQKSDVWSMGVTLWEIFSYGDVPFASLNVVKFSAIVFAEWLMAGNQMPPPDGTPHPISQIMKECWKLPAEERPTFTQIWKMLDDFLAQMSDTSDHGRYLSFFEEDDPTPVECKLIELSQEILELPDEETSCERDETAGTQSFVWKE</sequence>
<comment type="subcellular location">
    <subcellularLocation>
        <location evidence="3">Endomembrane system</location>
    </subcellularLocation>
    <subcellularLocation>
        <location evidence="2">Membrane</location>
        <topology evidence="2">Single-pass membrane protein</topology>
    </subcellularLocation>
</comment>
<dbReference type="CDD" id="cd00192">
    <property type="entry name" value="PTKc"/>
    <property type="match status" value="1"/>
</dbReference>
<dbReference type="GO" id="GO:0051130">
    <property type="term" value="P:positive regulation of cellular component organization"/>
    <property type="evidence" value="ECO:0007669"/>
    <property type="project" value="UniProtKB-ARBA"/>
</dbReference>
<evidence type="ECO:0000259" key="23">
    <source>
        <dbReference type="PROSITE" id="PS50011"/>
    </source>
</evidence>
<evidence type="ECO:0000256" key="2">
    <source>
        <dbReference type="ARBA" id="ARBA00004167"/>
    </source>
</evidence>
<evidence type="ECO:0000256" key="17">
    <source>
        <dbReference type="ARBA" id="ARBA00051243"/>
    </source>
</evidence>
<keyword evidence="7 19" id="KW-0547">Nucleotide-binding</keyword>
<feature type="signal peptide" evidence="22">
    <location>
        <begin position="1"/>
        <end position="35"/>
    </location>
</feature>
<keyword evidence="13" id="KW-0829">Tyrosine-protein kinase</keyword>
<proteinExistence type="inferred from homology"/>
<evidence type="ECO:0000256" key="15">
    <source>
        <dbReference type="ARBA" id="ARBA00023295"/>
    </source>
</evidence>
<dbReference type="CDD" id="cd22278">
    <property type="entry name" value="DPBB_GH45_endoglucanase"/>
    <property type="match status" value="1"/>
</dbReference>
<organism evidence="24 25">
    <name type="scientific">Hypsibius exemplaris</name>
    <name type="common">Freshwater tardigrade</name>
    <dbReference type="NCBI Taxonomy" id="2072580"/>
    <lineage>
        <taxon>Eukaryota</taxon>
        <taxon>Metazoa</taxon>
        <taxon>Ecdysozoa</taxon>
        <taxon>Tardigrada</taxon>
        <taxon>Eutardigrada</taxon>
        <taxon>Parachela</taxon>
        <taxon>Hypsibioidea</taxon>
        <taxon>Hypsibiidae</taxon>
        <taxon>Hypsibius</taxon>
    </lineage>
</organism>
<evidence type="ECO:0000256" key="4">
    <source>
        <dbReference type="ARBA" id="ARBA00007793"/>
    </source>
</evidence>
<feature type="domain" description="Protein kinase" evidence="23">
    <location>
        <begin position="445"/>
        <end position="740"/>
    </location>
</feature>
<feature type="compositionally biased region" description="Polar residues" evidence="20">
    <location>
        <begin position="791"/>
        <end position="800"/>
    </location>
</feature>
<dbReference type="SUPFAM" id="SSF50685">
    <property type="entry name" value="Barwin-like endoglucanases"/>
    <property type="match status" value="1"/>
</dbReference>
<dbReference type="GO" id="GO:0043235">
    <property type="term" value="C:receptor complex"/>
    <property type="evidence" value="ECO:0007669"/>
    <property type="project" value="TreeGrafter"/>
</dbReference>
<dbReference type="GO" id="GO:0048468">
    <property type="term" value="P:cell development"/>
    <property type="evidence" value="ECO:0007669"/>
    <property type="project" value="UniProtKB-ARBA"/>
</dbReference>
<dbReference type="InterPro" id="IPR011009">
    <property type="entry name" value="Kinase-like_dom_sf"/>
</dbReference>
<dbReference type="PROSITE" id="PS50011">
    <property type="entry name" value="PROTEIN_KINASE_DOM"/>
    <property type="match status" value="1"/>
</dbReference>
<evidence type="ECO:0000256" key="1">
    <source>
        <dbReference type="ARBA" id="ARBA00000966"/>
    </source>
</evidence>
<dbReference type="InterPro" id="IPR020635">
    <property type="entry name" value="Tyr_kinase_cat_dom"/>
</dbReference>
<protein>
    <recommendedName>
        <fullName evidence="5 18">Cellulase</fullName>
        <ecNumber evidence="5 18">3.2.1.4</ecNumber>
    </recommendedName>
</protein>
<dbReference type="PANTHER" id="PTHR24416">
    <property type="entry name" value="TYROSINE-PROTEIN KINASE RECEPTOR"/>
    <property type="match status" value="1"/>
</dbReference>
<keyword evidence="8" id="KW-0418">Kinase</keyword>
<dbReference type="GO" id="GO:0030245">
    <property type="term" value="P:cellulose catabolic process"/>
    <property type="evidence" value="ECO:0007669"/>
    <property type="project" value="UniProtKB-KW"/>
</dbReference>
<keyword evidence="25" id="KW-1185">Reference proteome</keyword>
<dbReference type="InterPro" id="IPR008266">
    <property type="entry name" value="Tyr_kinase_AS"/>
</dbReference>
<dbReference type="PANTHER" id="PTHR24416:SF600">
    <property type="entry name" value="PDGF- AND VEGF-RECEPTOR RELATED, ISOFORM J"/>
    <property type="match status" value="1"/>
</dbReference>
<keyword evidence="21" id="KW-0812">Transmembrane</keyword>
<keyword evidence="10 19" id="KW-0067">ATP-binding</keyword>
<dbReference type="GO" id="GO:0050793">
    <property type="term" value="P:regulation of developmental process"/>
    <property type="evidence" value="ECO:0007669"/>
    <property type="project" value="UniProtKB-ARBA"/>
</dbReference>
<evidence type="ECO:0000256" key="18">
    <source>
        <dbReference type="PROSITE-ProRule" id="PRU10069"/>
    </source>
</evidence>
<name>A0A1W0X6X5_HYPEX</name>
<evidence type="ECO:0000256" key="19">
    <source>
        <dbReference type="PROSITE-ProRule" id="PRU10141"/>
    </source>
</evidence>
<feature type="binding site" evidence="19">
    <location>
        <position position="480"/>
    </location>
    <ligand>
        <name>ATP</name>
        <dbReference type="ChEBI" id="CHEBI:30616"/>
    </ligand>
</feature>
<evidence type="ECO:0000256" key="8">
    <source>
        <dbReference type="ARBA" id="ARBA00022777"/>
    </source>
</evidence>
<evidence type="ECO:0000256" key="6">
    <source>
        <dbReference type="ARBA" id="ARBA00022679"/>
    </source>
</evidence>
<gene>
    <name evidence="24" type="ORF">BV898_02982</name>
</gene>
<dbReference type="GO" id="GO:0008810">
    <property type="term" value="F:cellulase activity"/>
    <property type="evidence" value="ECO:0007669"/>
    <property type="project" value="UniProtKB-EC"/>
</dbReference>
<comment type="similarity">
    <text evidence="4">Belongs to the glycosyl hydrolase 45 (cellulase K) family.</text>
</comment>
<feature type="active site" description="Nucleophile" evidence="18">
    <location>
        <position position="141"/>
    </location>
</feature>
<feature type="region of interest" description="Disordered" evidence="20">
    <location>
        <begin position="781"/>
        <end position="800"/>
    </location>
</feature>
<dbReference type="GO" id="GO:0012505">
    <property type="term" value="C:endomembrane system"/>
    <property type="evidence" value="ECO:0007669"/>
    <property type="project" value="UniProtKB-SubCell"/>
</dbReference>
<dbReference type="Pfam" id="PF07714">
    <property type="entry name" value="PK_Tyr_Ser-Thr"/>
    <property type="match status" value="1"/>
</dbReference>
<evidence type="ECO:0000256" key="7">
    <source>
        <dbReference type="ARBA" id="ARBA00022741"/>
    </source>
</evidence>
<dbReference type="PROSITE" id="PS00107">
    <property type="entry name" value="PROTEIN_KINASE_ATP"/>
    <property type="match status" value="1"/>
</dbReference>
<evidence type="ECO:0000256" key="3">
    <source>
        <dbReference type="ARBA" id="ARBA00004308"/>
    </source>
</evidence>
<dbReference type="PROSITE" id="PS00109">
    <property type="entry name" value="PROTEIN_KINASE_TYR"/>
    <property type="match status" value="1"/>
</dbReference>
<keyword evidence="16" id="KW-0624">Polysaccharide degradation</keyword>
<dbReference type="Gene3D" id="3.30.200.20">
    <property type="entry name" value="Phosphorylase Kinase, domain 1"/>
    <property type="match status" value="1"/>
</dbReference>
<evidence type="ECO:0000256" key="14">
    <source>
        <dbReference type="ARBA" id="ARBA00023277"/>
    </source>
</evidence>
<evidence type="ECO:0000256" key="20">
    <source>
        <dbReference type="SAM" id="MobiDB-lite"/>
    </source>
</evidence>
<evidence type="ECO:0000256" key="13">
    <source>
        <dbReference type="ARBA" id="ARBA00023137"/>
    </source>
</evidence>
<dbReference type="InterPro" id="IPR001245">
    <property type="entry name" value="Ser-Thr/Tyr_kinase_cat_dom"/>
</dbReference>
<keyword evidence="15" id="KW-0326">Glycosidase</keyword>
<dbReference type="GO" id="GO:0005886">
    <property type="term" value="C:plasma membrane"/>
    <property type="evidence" value="ECO:0007669"/>
    <property type="project" value="TreeGrafter"/>
</dbReference>
<dbReference type="SMART" id="SM00219">
    <property type="entry name" value="TyrKc"/>
    <property type="match status" value="1"/>
</dbReference>
<evidence type="ECO:0000256" key="22">
    <source>
        <dbReference type="SAM" id="SignalP"/>
    </source>
</evidence>
<keyword evidence="11" id="KW-0136">Cellulose degradation</keyword>
<evidence type="ECO:0000256" key="11">
    <source>
        <dbReference type="ARBA" id="ARBA00023001"/>
    </source>
</evidence>
<dbReference type="InterPro" id="IPR000719">
    <property type="entry name" value="Prot_kinase_dom"/>
</dbReference>
<keyword evidence="9" id="KW-0378">Hydrolase</keyword>
<dbReference type="FunFam" id="1.10.510.10:FF:001512">
    <property type="entry name" value="Receptor tyrosine-protein kinase erbB-2"/>
    <property type="match status" value="1"/>
</dbReference>
<dbReference type="InterPro" id="IPR017441">
    <property type="entry name" value="Protein_kinase_ATP_BS"/>
</dbReference>
<dbReference type="Gene3D" id="2.40.40.10">
    <property type="entry name" value="RlpA-like domain"/>
    <property type="match status" value="1"/>
</dbReference>
<dbReference type="PROSITE" id="PS01140">
    <property type="entry name" value="GLYCOSYL_HYDROL_F45"/>
    <property type="match status" value="1"/>
</dbReference>
<accession>A0A1W0X6X5</accession>
<dbReference type="OrthoDB" id="10035502at2759"/>
<evidence type="ECO:0000313" key="24">
    <source>
        <dbReference type="EMBL" id="OQV23253.1"/>
    </source>
</evidence>
<dbReference type="InterPro" id="IPR050122">
    <property type="entry name" value="RTK"/>
</dbReference>
<dbReference type="GO" id="GO:0007169">
    <property type="term" value="P:cell surface receptor protein tyrosine kinase signaling pathway"/>
    <property type="evidence" value="ECO:0007669"/>
    <property type="project" value="TreeGrafter"/>
</dbReference>
<comment type="catalytic activity">
    <reaction evidence="17">
        <text>L-tyrosyl-[protein] + ATP = O-phospho-L-tyrosyl-[protein] + ADP + H(+)</text>
        <dbReference type="Rhea" id="RHEA:10596"/>
        <dbReference type="Rhea" id="RHEA-COMP:10136"/>
        <dbReference type="Rhea" id="RHEA-COMP:20101"/>
        <dbReference type="ChEBI" id="CHEBI:15378"/>
        <dbReference type="ChEBI" id="CHEBI:30616"/>
        <dbReference type="ChEBI" id="CHEBI:46858"/>
        <dbReference type="ChEBI" id="CHEBI:61978"/>
        <dbReference type="ChEBI" id="CHEBI:456216"/>
        <dbReference type="EC" id="2.7.10.1"/>
    </reaction>
</comment>
<dbReference type="EC" id="3.2.1.4" evidence="5 18"/>
<dbReference type="Proteomes" id="UP000192578">
    <property type="component" value="Unassembled WGS sequence"/>
</dbReference>
<reference evidence="25" key="1">
    <citation type="submission" date="2017-01" db="EMBL/GenBank/DDBJ databases">
        <title>Comparative genomics of anhydrobiosis in the tardigrade Hypsibius dujardini.</title>
        <authorList>
            <person name="Yoshida Y."/>
            <person name="Koutsovoulos G."/>
            <person name="Laetsch D."/>
            <person name="Stevens L."/>
            <person name="Kumar S."/>
            <person name="Horikawa D."/>
            <person name="Ishino K."/>
            <person name="Komine S."/>
            <person name="Tomita M."/>
            <person name="Blaxter M."/>
            <person name="Arakawa K."/>
        </authorList>
    </citation>
    <scope>NUCLEOTIDE SEQUENCE [LARGE SCALE GENOMIC DNA]</scope>
    <source>
        <strain evidence="25">Z151</strain>
    </source>
</reference>
<dbReference type="EMBL" id="MTYJ01000013">
    <property type="protein sequence ID" value="OQV23253.1"/>
    <property type="molecule type" value="Genomic_DNA"/>
</dbReference>
<dbReference type="Pfam" id="PF02015">
    <property type="entry name" value="Glyco_hydro_45"/>
    <property type="match status" value="1"/>
</dbReference>
<dbReference type="Gene3D" id="1.10.510.10">
    <property type="entry name" value="Transferase(Phosphotransferase) domain 1"/>
    <property type="match status" value="1"/>
</dbReference>
<dbReference type="GO" id="GO:0030182">
    <property type="term" value="P:neuron differentiation"/>
    <property type="evidence" value="ECO:0007669"/>
    <property type="project" value="UniProtKB-ARBA"/>
</dbReference>
<feature type="chain" id="PRO_5012506519" description="Cellulase" evidence="22">
    <location>
        <begin position="36"/>
        <end position="800"/>
    </location>
</feature>
<keyword evidence="6" id="KW-0808">Transferase</keyword>
<dbReference type="InterPro" id="IPR000334">
    <property type="entry name" value="Glyco_hydro_45"/>
</dbReference>
<keyword evidence="21" id="KW-1133">Transmembrane helix</keyword>
<dbReference type="GO" id="GO:0005524">
    <property type="term" value="F:ATP binding"/>
    <property type="evidence" value="ECO:0007669"/>
    <property type="project" value="UniProtKB-UniRule"/>
</dbReference>
<comment type="caution">
    <text evidence="24">The sequence shown here is derived from an EMBL/GenBank/DDBJ whole genome shotgun (WGS) entry which is preliminary data.</text>
</comment>
<keyword evidence="14" id="KW-0119">Carbohydrate metabolism</keyword>
<evidence type="ECO:0000256" key="21">
    <source>
        <dbReference type="SAM" id="Phobius"/>
    </source>
</evidence>
<evidence type="ECO:0000313" key="25">
    <source>
        <dbReference type="Proteomes" id="UP000192578"/>
    </source>
</evidence>